<evidence type="ECO:0000256" key="6">
    <source>
        <dbReference type="SAM" id="Phobius"/>
    </source>
</evidence>
<feature type="transmembrane region" description="Helical" evidence="6">
    <location>
        <begin position="443"/>
        <end position="462"/>
    </location>
</feature>
<sequence>MKHLCLQYRWYRRTKVQGAVKINRRTFLYSTCWLTLESTILRLSGIWMRGWICETLGSVQMGRYQLIFSVFALGVVLSASGANFAATRLTAEHGYNRRTLRRCLLLGLLVSGIAAAGLYGCAPLLSPFLGNPASLRILIPGLPCIAVSAALKGCFVAEGHTGAPIAAELLEQGTGIGLSLLLVPGSTAPLTMLMLASTLSEGCACLFIAAAYFHRYGRKPQRGPQKAPVQWKEAVRIGGPVTTGTGLRSLLFSLENLLIPRGLSTHTGAENALAQYGLVQGMVLPILQFPSALLFAAITLLVPELARCCARHFTKRIQLVTSRAFRLTLCFSFASAALIAAFAFPLCHLFYRNTQGALLLRVTAPLLPLMYVDSVVDGMLKGLDQQTWSLFCNLTDSCMRVLWCAFVLPYLGLPGYILMLFLSEIYNAALSISRLLKVADVEISPIWVFLPAGGAVLLYVILRQFVP</sequence>
<evidence type="ECO:0000256" key="3">
    <source>
        <dbReference type="ARBA" id="ARBA00022692"/>
    </source>
</evidence>
<feature type="transmembrane region" description="Helical" evidence="6">
    <location>
        <begin position="401"/>
        <end position="423"/>
    </location>
</feature>
<gene>
    <name evidence="7" type="ORF">GJQ69_08780</name>
</gene>
<dbReference type="Pfam" id="PF01943">
    <property type="entry name" value="Polysacc_synt"/>
    <property type="match status" value="1"/>
</dbReference>
<feature type="transmembrane region" description="Helical" evidence="6">
    <location>
        <begin position="286"/>
        <end position="306"/>
    </location>
</feature>
<comment type="subcellular location">
    <subcellularLocation>
        <location evidence="1">Cell membrane</location>
        <topology evidence="1">Multi-pass membrane protein</topology>
    </subcellularLocation>
</comment>
<organism evidence="7 8">
    <name type="scientific">Caproicibacterium lactatifermentans</name>
    <dbReference type="NCBI Taxonomy" id="2666138"/>
    <lineage>
        <taxon>Bacteria</taxon>
        <taxon>Bacillati</taxon>
        <taxon>Bacillota</taxon>
        <taxon>Clostridia</taxon>
        <taxon>Eubacteriales</taxon>
        <taxon>Oscillospiraceae</taxon>
        <taxon>Caproicibacterium</taxon>
    </lineage>
</organism>
<dbReference type="AlphaFoldDB" id="A0A859DX61"/>
<dbReference type="EMBL" id="CP046051">
    <property type="protein sequence ID" value="QKN24561.1"/>
    <property type="molecule type" value="Genomic_DNA"/>
</dbReference>
<dbReference type="PANTHER" id="PTHR30250:SF21">
    <property type="entry name" value="LIPID II FLIPPASE MURJ"/>
    <property type="match status" value="1"/>
</dbReference>
<dbReference type="KEGG" id="clf:GJQ69_08780"/>
<evidence type="ECO:0000313" key="8">
    <source>
        <dbReference type="Proteomes" id="UP000501316"/>
    </source>
</evidence>
<evidence type="ECO:0000256" key="2">
    <source>
        <dbReference type="ARBA" id="ARBA00022475"/>
    </source>
</evidence>
<accession>A0A859DX61</accession>
<proteinExistence type="predicted"/>
<feature type="transmembrane region" description="Helical" evidence="6">
    <location>
        <begin position="103"/>
        <end position="125"/>
    </location>
</feature>
<feature type="transmembrane region" description="Helical" evidence="6">
    <location>
        <begin position="67"/>
        <end position="91"/>
    </location>
</feature>
<name>A0A859DX61_9FIRM</name>
<evidence type="ECO:0000256" key="1">
    <source>
        <dbReference type="ARBA" id="ARBA00004651"/>
    </source>
</evidence>
<dbReference type="Proteomes" id="UP000501316">
    <property type="component" value="Chromosome"/>
</dbReference>
<evidence type="ECO:0000256" key="5">
    <source>
        <dbReference type="ARBA" id="ARBA00023136"/>
    </source>
</evidence>
<keyword evidence="3 6" id="KW-0812">Transmembrane</keyword>
<reference evidence="7 8" key="1">
    <citation type="submission" date="2019-11" db="EMBL/GenBank/DDBJ databases">
        <authorList>
            <person name="Ren C."/>
            <person name="Wang H."/>
            <person name="Xu Y."/>
        </authorList>
    </citation>
    <scope>NUCLEOTIDE SEQUENCE [LARGE SCALE GENOMIC DNA]</scope>
    <source>
        <strain evidence="7 8">LBM 19010</strain>
    </source>
</reference>
<dbReference type="InterPro" id="IPR050833">
    <property type="entry name" value="Poly_Biosynth_Transport"/>
</dbReference>
<dbReference type="InterPro" id="IPR002797">
    <property type="entry name" value="Polysacc_synth"/>
</dbReference>
<evidence type="ECO:0000313" key="7">
    <source>
        <dbReference type="EMBL" id="QKN24561.1"/>
    </source>
</evidence>
<feature type="transmembrane region" description="Helical" evidence="6">
    <location>
        <begin position="190"/>
        <end position="213"/>
    </location>
</feature>
<dbReference type="GO" id="GO:0005886">
    <property type="term" value="C:plasma membrane"/>
    <property type="evidence" value="ECO:0007669"/>
    <property type="project" value="UniProtKB-SubCell"/>
</dbReference>
<feature type="transmembrane region" description="Helical" evidence="6">
    <location>
        <begin position="27"/>
        <end position="47"/>
    </location>
</feature>
<keyword evidence="4 6" id="KW-1133">Transmembrane helix</keyword>
<feature type="transmembrane region" description="Helical" evidence="6">
    <location>
        <begin position="327"/>
        <end position="351"/>
    </location>
</feature>
<keyword evidence="5 6" id="KW-0472">Membrane</keyword>
<keyword evidence="2" id="KW-1003">Cell membrane</keyword>
<evidence type="ECO:0000256" key="4">
    <source>
        <dbReference type="ARBA" id="ARBA00022989"/>
    </source>
</evidence>
<dbReference type="PANTHER" id="PTHR30250">
    <property type="entry name" value="PST FAMILY PREDICTED COLANIC ACID TRANSPORTER"/>
    <property type="match status" value="1"/>
</dbReference>
<protein>
    <submittedName>
        <fullName evidence="7">Oligosaccharide flippase family protein</fullName>
    </submittedName>
</protein>